<sequence length="264" mass="30079">MKEMTNKVNVFKNKSKFSKSIYQKCKNIFNNYGYILTSSYEHDAILNLVIGGDGTFLNAVHQSEFSDIPFIGINTGHLGFYQEVETNMIESFIRSFDQKDYRVENLSVLESHLAGKKINSINEVVIKSNRNQIVRLKVFIDGNFIEYYSGDGLIISTPHGSTAYNLSAGGSILHQSLNGFQLTPIAPIYSNMNKALRSPVVLPNDATIDISISKRDNFHTVFIFDGREYSAKDYKIRINVSDTKIKKLILNRNHYWNNIKNKLM</sequence>
<dbReference type="GO" id="GO:0006741">
    <property type="term" value="P:NADP+ biosynthetic process"/>
    <property type="evidence" value="ECO:0007669"/>
    <property type="project" value="UniProtKB-UniRule"/>
</dbReference>
<dbReference type="HAMAP" id="MF_00361">
    <property type="entry name" value="NAD_kinase"/>
    <property type="match status" value="1"/>
</dbReference>
<gene>
    <name evidence="6" type="primary">nadK</name>
    <name evidence="7" type="ORF">HMPREF3200_01370</name>
</gene>
<dbReference type="InterPro" id="IPR016064">
    <property type="entry name" value="NAD/diacylglycerol_kinase_sf"/>
</dbReference>
<feature type="binding site" evidence="6">
    <location>
        <begin position="122"/>
        <end position="123"/>
    </location>
    <ligand>
        <name>NAD(+)</name>
        <dbReference type="ChEBI" id="CHEBI:57540"/>
    </ligand>
</feature>
<keyword evidence="6" id="KW-0067">ATP-binding</keyword>
<keyword evidence="4 6" id="KW-0520">NAD</keyword>
<evidence type="ECO:0000256" key="4">
    <source>
        <dbReference type="ARBA" id="ARBA00023027"/>
    </source>
</evidence>
<evidence type="ECO:0000256" key="5">
    <source>
        <dbReference type="ARBA" id="ARBA00047925"/>
    </source>
</evidence>
<dbReference type="Pfam" id="PF01513">
    <property type="entry name" value="NAD_kinase"/>
    <property type="match status" value="1"/>
</dbReference>
<comment type="function">
    <text evidence="6">Involved in the regulation of the intracellular balance of NAD and NADP, and is a key enzyme in the biosynthesis of NADP. Catalyzes specifically the phosphorylation on 2'-hydroxyl of the adenosine moiety of NAD to yield NADP.</text>
</comment>
<dbReference type="SUPFAM" id="SSF111331">
    <property type="entry name" value="NAD kinase/diacylglycerol kinase-like"/>
    <property type="match status" value="1"/>
</dbReference>
<feature type="binding site" evidence="6">
    <location>
        <begin position="162"/>
        <end position="167"/>
    </location>
    <ligand>
        <name>NAD(+)</name>
        <dbReference type="ChEBI" id="CHEBI:57540"/>
    </ligand>
</feature>
<comment type="caution">
    <text evidence="7">The sequence shown here is derived from an EMBL/GenBank/DDBJ whole genome shotgun (WGS) entry which is preliminary data.</text>
</comment>
<keyword evidence="3 6" id="KW-0521">NADP</keyword>
<dbReference type="GO" id="GO:0005524">
    <property type="term" value="F:ATP binding"/>
    <property type="evidence" value="ECO:0007669"/>
    <property type="project" value="UniProtKB-KW"/>
</dbReference>
<evidence type="ECO:0000256" key="3">
    <source>
        <dbReference type="ARBA" id="ARBA00022857"/>
    </source>
</evidence>
<dbReference type="STRING" id="33036.HMPREF3200_01370"/>
<feature type="active site" description="Proton acceptor" evidence="6">
    <location>
        <position position="53"/>
    </location>
</feature>
<evidence type="ECO:0000313" key="7">
    <source>
        <dbReference type="EMBL" id="KWZ77550.1"/>
    </source>
</evidence>
<reference evidence="8" key="1">
    <citation type="submission" date="2016-01" db="EMBL/GenBank/DDBJ databases">
        <authorList>
            <person name="Mitreva M."/>
            <person name="Pepin K.H."/>
            <person name="Mihindukulasuriya K.A."/>
            <person name="Fulton R."/>
            <person name="Fronick C."/>
            <person name="O'Laughlin M."/>
            <person name="Miner T."/>
            <person name="Herter B."/>
            <person name="Rosa B.A."/>
            <person name="Cordes M."/>
            <person name="Tomlinson C."/>
            <person name="Wollam A."/>
            <person name="Palsikar V.B."/>
            <person name="Mardis E.R."/>
            <person name="Wilson R.K."/>
        </authorList>
    </citation>
    <scope>NUCLEOTIDE SEQUENCE [LARGE SCALE GENOMIC DNA]</scope>
    <source>
        <strain evidence="8">MJR8151</strain>
    </source>
</reference>
<dbReference type="Gene3D" id="2.60.200.30">
    <property type="entry name" value="Probable inorganic polyphosphate/atp-NAD kinase, domain 2"/>
    <property type="match status" value="1"/>
</dbReference>
<comment type="catalytic activity">
    <reaction evidence="5 6">
        <text>NAD(+) + ATP = ADP + NADP(+) + H(+)</text>
        <dbReference type="Rhea" id="RHEA:18629"/>
        <dbReference type="ChEBI" id="CHEBI:15378"/>
        <dbReference type="ChEBI" id="CHEBI:30616"/>
        <dbReference type="ChEBI" id="CHEBI:57540"/>
        <dbReference type="ChEBI" id="CHEBI:58349"/>
        <dbReference type="ChEBI" id="CHEBI:456216"/>
        <dbReference type="EC" id="2.7.1.23"/>
    </reaction>
</comment>
<dbReference type="Gene3D" id="3.40.50.10330">
    <property type="entry name" value="Probable inorganic polyphosphate/atp-NAD kinase, domain 1"/>
    <property type="match status" value="1"/>
</dbReference>
<proteinExistence type="inferred from homology"/>
<keyword evidence="6" id="KW-0547">Nucleotide-binding</keyword>
<dbReference type="GO" id="GO:0003951">
    <property type="term" value="F:NAD+ kinase activity"/>
    <property type="evidence" value="ECO:0007669"/>
    <property type="project" value="UniProtKB-UniRule"/>
</dbReference>
<organism evidence="7 8">
    <name type="scientific">Anaerococcus tetradius</name>
    <dbReference type="NCBI Taxonomy" id="33036"/>
    <lineage>
        <taxon>Bacteria</taxon>
        <taxon>Bacillati</taxon>
        <taxon>Bacillota</taxon>
        <taxon>Tissierellia</taxon>
        <taxon>Tissierellales</taxon>
        <taxon>Peptoniphilaceae</taxon>
        <taxon>Anaerococcus</taxon>
    </lineage>
</organism>
<dbReference type="GO" id="GO:0005737">
    <property type="term" value="C:cytoplasm"/>
    <property type="evidence" value="ECO:0007669"/>
    <property type="project" value="UniProtKB-SubCell"/>
</dbReference>
<evidence type="ECO:0000256" key="2">
    <source>
        <dbReference type="ARBA" id="ARBA00022777"/>
    </source>
</evidence>
<feature type="binding site" evidence="6">
    <location>
        <begin position="53"/>
        <end position="54"/>
    </location>
    <ligand>
        <name>NAD(+)</name>
        <dbReference type="ChEBI" id="CHEBI:57540"/>
    </ligand>
</feature>
<feature type="binding site" evidence="6">
    <location>
        <position position="186"/>
    </location>
    <ligand>
        <name>NAD(+)</name>
        <dbReference type="ChEBI" id="CHEBI:57540"/>
    </ligand>
</feature>
<dbReference type="InterPro" id="IPR017437">
    <property type="entry name" value="ATP-NAD_kinase_PpnK-typ_C"/>
</dbReference>
<protein>
    <recommendedName>
        <fullName evidence="6">NAD kinase</fullName>
        <ecNumber evidence="6">2.7.1.23</ecNumber>
    </recommendedName>
    <alternativeName>
        <fullName evidence="6">ATP-dependent NAD kinase</fullName>
    </alternativeName>
</protein>
<keyword evidence="1 6" id="KW-0808">Transferase</keyword>
<evidence type="ECO:0000256" key="1">
    <source>
        <dbReference type="ARBA" id="ARBA00022679"/>
    </source>
</evidence>
<dbReference type="AlphaFoldDB" id="A0A133KDG2"/>
<keyword evidence="8" id="KW-1185">Reference proteome</keyword>
<dbReference type="GO" id="GO:0046872">
    <property type="term" value="F:metal ion binding"/>
    <property type="evidence" value="ECO:0007669"/>
    <property type="project" value="UniProtKB-UniRule"/>
</dbReference>
<evidence type="ECO:0000256" key="6">
    <source>
        <dbReference type="HAMAP-Rule" id="MF_00361"/>
    </source>
</evidence>
<comment type="cofactor">
    <cofactor evidence="6">
        <name>a divalent metal cation</name>
        <dbReference type="ChEBI" id="CHEBI:60240"/>
    </cofactor>
</comment>
<comment type="subcellular location">
    <subcellularLocation>
        <location evidence="6">Cytoplasm</location>
    </subcellularLocation>
</comment>
<accession>A0A133KDG2</accession>
<dbReference type="EMBL" id="LRPM01000048">
    <property type="protein sequence ID" value="KWZ77550.1"/>
    <property type="molecule type" value="Genomic_DNA"/>
</dbReference>
<comment type="similarity">
    <text evidence="6">Belongs to the NAD kinase family.</text>
</comment>
<dbReference type="PANTHER" id="PTHR20275">
    <property type="entry name" value="NAD KINASE"/>
    <property type="match status" value="1"/>
</dbReference>
<dbReference type="InterPro" id="IPR017438">
    <property type="entry name" value="ATP-NAD_kinase_N"/>
</dbReference>
<dbReference type="Pfam" id="PF20143">
    <property type="entry name" value="NAD_kinase_C"/>
    <property type="match status" value="1"/>
</dbReference>
<dbReference type="PATRIC" id="fig|33036.3.peg.1358"/>
<keyword evidence="6" id="KW-0963">Cytoplasm</keyword>
<evidence type="ECO:0000313" key="8">
    <source>
        <dbReference type="Proteomes" id="UP000070383"/>
    </source>
</evidence>
<dbReference type="InterPro" id="IPR002504">
    <property type="entry name" value="NADK"/>
</dbReference>
<keyword evidence="2 6" id="KW-0418">Kinase</keyword>
<dbReference type="EC" id="2.7.1.23" evidence="6"/>
<dbReference type="PANTHER" id="PTHR20275:SF0">
    <property type="entry name" value="NAD KINASE"/>
    <property type="match status" value="1"/>
</dbReference>
<name>A0A133KDG2_9FIRM</name>
<dbReference type="Proteomes" id="UP000070383">
    <property type="component" value="Unassembled WGS sequence"/>
</dbReference>
<dbReference type="GO" id="GO:0051287">
    <property type="term" value="F:NAD binding"/>
    <property type="evidence" value="ECO:0007669"/>
    <property type="project" value="UniProtKB-ARBA"/>
</dbReference>
<comment type="caution">
    <text evidence="6">Lacks conserved residue(s) required for the propagation of feature annotation.</text>
</comment>
<feature type="binding site" evidence="6">
    <location>
        <position position="151"/>
    </location>
    <ligand>
        <name>NAD(+)</name>
        <dbReference type="ChEBI" id="CHEBI:57540"/>
    </ligand>
</feature>
<dbReference type="GO" id="GO:0019674">
    <property type="term" value="P:NAD+ metabolic process"/>
    <property type="evidence" value="ECO:0007669"/>
    <property type="project" value="InterPro"/>
</dbReference>